<protein>
    <submittedName>
        <fullName evidence="1">Uncharacterized protein</fullName>
    </submittedName>
</protein>
<proteinExistence type="predicted"/>
<evidence type="ECO:0000313" key="1">
    <source>
        <dbReference type="EMBL" id="OBZ69480.1"/>
    </source>
</evidence>
<dbReference type="AlphaFoldDB" id="A0A1C7LXP4"/>
<sequence length="161" mass="18604">MEIGGTTKTFSHEETRRPVTHKIEIPVEAGQTTYFYQRKYKLKTRVWFMLDAWGQAWVVGRYTISEPWTRTVLTEVMSNEFVRRSRRLEGEGEIPPARVPEFRKVARSMSIKNVGYDRLQNSSFASHTKVSVNAEITSRAPSTCPRHLNFDLVSHKGVIVM</sequence>
<dbReference type="EMBL" id="LUGG01000015">
    <property type="protein sequence ID" value="OBZ69480.1"/>
    <property type="molecule type" value="Genomic_DNA"/>
</dbReference>
<name>A0A1C7LXP4_GRIFR</name>
<accession>A0A1C7LXP4</accession>
<keyword evidence="2" id="KW-1185">Reference proteome</keyword>
<evidence type="ECO:0000313" key="2">
    <source>
        <dbReference type="Proteomes" id="UP000092993"/>
    </source>
</evidence>
<dbReference type="OrthoDB" id="3678961at2759"/>
<dbReference type="Proteomes" id="UP000092993">
    <property type="component" value="Unassembled WGS sequence"/>
</dbReference>
<reference evidence="1 2" key="1">
    <citation type="submission" date="2016-03" db="EMBL/GenBank/DDBJ databases">
        <title>Whole genome sequencing of Grifola frondosa 9006-11.</title>
        <authorList>
            <person name="Min B."/>
            <person name="Park H."/>
            <person name="Kim J.-G."/>
            <person name="Cho H."/>
            <person name="Oh Y.-L."/>
            <person name="Kong W.-S."/>
            <person name="Choi I.-G."/>
        </authorList>
    </citation>
    <scope>NUCLEOTIDE SEQUENCE [LARGE SCALE GENOMIC DNA]</scope>
    <source>
        <strain evidence="1 2">9006-11</strain>
    </source>
</reference>
<comment type="caution">
    <text evidence="1">The sequence shown here is derived from an EMBL/GenBank/DDBJ whole genome shotgun (WGS) entry which is preliminary data.</text>
</comment>
<organism evidence="1 2">
    <name type="scientific">Grifola frondosa</name>
    <name type="common">Maitake</name>
    <name type="synonym">Polyporus frondosus</name>
    <dbReference type="NCBI Taxonomy" id="5627"/>
    <lineage>
        <taxon>Eukaryota</taxon>
        <taxon>Fungi</taxon>
        <taxon>Dikarya</taxon>
        <taxon>Basidiomycota</taxon>
        <taxon>Agaricomycotina</taxon>
        <taxon>Agaricomycetes</taxon>
        <taxon>Polyporales</taxon>
        <taxon>Grifolaceae</taxon>
        <taxon>Grifola</taxon>
    </lineage>
</organism>
<gene>
    <name evidence="1" type="ORF">A0H81_10574</name>
</gene>